<evidence type="ECO:0000313" key="6">
    <source>
        <dbReference type="Proteomes" id="UP000078582"/>
    </source>
</evidence>
<dbReference type="InterPro" id="IPR029052">
    <property type="entry name" value="Metallo-depent_PP-like"/>
</dbReference>
<sequence length="462" mass="51372">MAEIIDFFHTNDMHSHFETWPRIRRYLKQQQDGFRAKGDTVYTVDIGDAMDRMHPLTEATNGQINTQLLNQIGYDAVTIGNNEGIGNSKRQLEQLYQKANFPVVLANLKDKKTQQQPKWAQPYLIKVTNEGTRVAFVGMTAPYISTYRPNGWDPELIQNAMPKILAALAGKYDVLVLLSHLGITMDKRIAAKYPEFDVIMGGHTHHLLPTGLLIGKTMVAAAGRFGDHVGHVQLTLNKEHQVQQSVASVVTTTELPSEVDDEVEISGYLTAGHEQLASHVITQLPHALTSKPIGHSTLMDVSLAAVARAAKTEVALLNTGVFLGDFAAGPVTADDLHTVLPHAMHLLRVTLRGTDVWRLIMEIEKNRQFLQHYQLHGLGFRGKVFGDMVYKGITVNSLSRTVYWLGKPLDPEATYTLAGMDTYLYFQFFPTISIVGDSEVLFPGVLRNAVASYLKNGKEEEK</sequence>
<dbReference type="InterPro" id="IPR008334">
    <property type="entry name" value="5'-Nucleotdase_C"/>
</dbReference>
<name>A0A192H1I4_9LACO</name>
<keyword evidence="2" id="KW-0378">Hydrolase</keyword>
<dbReference type="RefSeq" id="WP_068223511.1">
    <property type="nucleotide sequence ID" value="NZ_CP014623.1"/>
</dbReference>
<comment type="similarity">
    <text evidence="2">Belongs to the 5'-nucleotidase family.</text>
</comment>
<keyword evidence="1" id="KW-0732">Signal</keyword>
<dbReference type="PANTHER" id="PTHR11575">
    <property type="entry name" value="5'-NUCLEOTIDASE-RELATED"/>
    <property type="match status" value="1"/>
</dbReference>
<evidence type="ECO:0000313" key="5">
    <source>
        <dbReference type="EMBL" id="ANK62669.1"/>
    </source>
</evidence>
<keyword evidence="2" id="KW-0547">Nucleotide-binding</keyword>
<dbReference type="GeneID" id="42982140"/>
<dbReference type="Gene3D" id="3.60.21.10">
    <property type="match status" value="1"/>
</dbReference>
<proteinExistence type="inferred from homology"/>
<feature type="domain" description="Calcineurin-like phosphoesterase" evidence="3">
    <location>
        <begin position="7"/>
        <end position="206"/>
    </location>
</feature>
<dbReference type="InterPro" id="IPR036907">
    <property type="entry name" value="5'-Nucleotdase_C_sf"/>
</dbReference>
<evidence type="ECO:0000259" key="3">
    <source>
        <dbReference type="Pfam" id="PF00149"/>
    </source>
</evidence>
<dbReference type="InterPro" id="IPR004843">
    <property type="entry name" value="Calcineurin-like_PHP"/>
</dbReference>
<dbReference type="GO" id="GO:0030288">
    <property type="term" value="C:outer membrane-bounded periplasmic space"/>
    <property type="evidence" value="ECO:0007669"/>
    <property type="project" value="TreeGrafter"/>
</dbReference>
<organism evidence="5 6">
    <name type="scientific">Loigolactobacillus backii</name>
    <dbReference type="NCBI Taxonomy" id="375175"/>
    <lineage>
        <taxon>Bacteria</taxon>
        <taxon>Bacillati</taxon>
        <taxon>Bacillota</taxon>
        <taxon>Bacilli</taxon>
        <taxon>Lactobacillales</taxon>
        <taxon>Lactobacillaceae</taxon>
        <taxon>Loigolactobacillus</taxon>
    </lineage>
</organism>
<evidence type="ECO:0000256" key="2">
    <source>
        <dbReference type="RuleBase" id="RU362119"/>
    </source>
</evidence>
<dbReference type="PIRSF" id="PIRSF036361">
    <property type="entry name" value="YunD"/>
    <property type="match status" value="1"/>
</dbReference>
<dbReference type="SUPFAM" id="SSF56300">
    <property type="entry name" value="Metallo-dependent phosphatases"/>
    <property type="match status" value="1"/>
</dbReference>
<dbReference type="CDD" id="cd00845">
    <property type="entry name" value="MPP_UshA_N_like"/>
    <property type="match status" value="1"/>
</dbReference>
<protein>
    <submittedName>
        <fullName evidence="5">Multifunctional 2',3'-cyclic-nucleotide 2'-phosphodiesterase/5'-nucleotidase/3'-nucleotidase</fullName>
    </submittedName>
</protein>
<dbReference type="GO" id="GO:0009166">
    <property type="term" value="P:nucleotide catabolic process"/>
    <property type="evidence" value="ECO:0007669"/>
    <property type="project" value="InterPro"/>
</dbReference>
<dbReference type="GO" id="GO:0008768">
    <property type="term" value="F:UDP-sugar diphosphatase activity"/>
    <property type="evidence" value="ECO:0007669"/>
    <property type="project" value="TreeGrafter"/>
</dbReference>
<dbReference type="GO" id="GO:0000166">
    <property type="term" value="F:nucleotide binding"/>
    <property type="evidence" value="ECO:0007669"/>
    <property type="project" value="UniProtKB-KW"/>
</dbReference>
<dbReference type="STRING" id="375175.AYR53_07720"/>
<gene>
    <name evidence="5" type="ORF">AYR53_07720</name>
</gene>
<feature type="domain" description="5'-Nucleotidase C-terminal" evidence="4">
    <location>
        <begin position="288"/>
        <end position="421"/>
    </location>
</feature>
<accession>A0A192H1I4</accession>
<dbReference type="PANTHER" id="PTHR11575:SF23">
    <property type="entry name" value="5-NUCLEOTIDASE FAMILY PROTEIN"/>
    <property type="match status" value="1"/>
</dbReference>
<dbReference type="InterPro" id="IPR011240">
    <property type="entry name" value="Pesterase_YunD"/>
</dbReference>
<keyword evidence="6" id="KW-1185">Reference proteome</keyword>
<dbReference type="GO" id="GO:0008253">
    <property type="term" value="F:5'-nucleotidase activity"/>
    <property type="evidence" value="ECO:0007669"/>
    <property type="project" value="TreeGrafter"/>
</dbReference>
<reference evidence="5 6" key="1">
    <citation type="submission" date="2016-03" db="EMBL/GenBank/DDBJ databases">
        <title>Pediococcus and Lactobacillus from brewery environment - whole genome sequencing and assembly.</title>
        <authorList>
            <person name="Behr J."/>
            <person name="Geissler A.J."/>
            <person name="Vogel R.F."/>
        </authorList>
    </citation>
    <scope>NUCLEOTIDE SEQUENCE [LARGE SCALE GENOMIC DNA]</scope>
    <source>
        <strain evidence="5 6">TMW 1.1989</strain>
    </source>
</reference>
<dbReference type="OrthoDB" id="9793179at2"/>
<dbReference type="AlphaFoldDB" id="A0A192H1I4"/>
<evidence type="ECO:0000259" key="4">
    <source>
        <dbReference type="Pfam" id="PF02872"/>
    </source>
</evidence>
<dbReference type="Pfam" id="PF02872">
    <property type="entry name" value="5_nucleotid_C"/>
    <property type="match status" value="1"/>
</dbReference>
<dbReference type="Pfam" id="PF00149">
    <property type="entry name" value="Metallophos"/>
    <property type="match status" value="1"/>
</dbReference>
<dbReference type="InterPro" id="IPR006179">
    <property type="entry name" value="5_nucleotidase/apyrase"/>
</dbReference>
<dbReference type="SUPFAM" id="SSF55816">
    <property type="entry name" value="5'-nucleotidase (syn. UDP-sugar hydrolase), C-terminal domain"/>
    <property type="match status" value="1"/>
</dbReference>
<dbReference type="Proteomes" id="UP000078582">
    <property type="component" value="Chromosome"/>
</dbReference>
<evidence type="ECO:0000256" key="1">
    <source>
        <dbReference type="ARBA" id="ARBA00022729"/>
    </source>
</evidence>
<dbReference type="PRINTS" id="PR01607">
    <property type="entry name" value="APYRASEFAMLY"/>
</dbReference>
<dbReference type="Gene3D" id="3.90.780.10">
    <property type="entry name" value="5'-Nucleotidase, C-terminal domain"/>
    <property type="match status" value="1"/>
</dbReference>
<dbReference type="KEGG" id="lbt:AYR52_02595"/>
<dbReference type="EMBL" id="CP014873">
    <property type="protein sequence ID" value="ANK62669.1"/>
    <property type="molecule type" value="Genomic_DNA"/>
</dbReference>